<proteinExistence type="predicted"/>
<protein>
    <recommendedName>
        <fullName evidence="3">Glycoside hydrolase family 5 domain-containing protein</fullName>
    </recommendedName>
</protein>
<evidence type="ECO:0008006" key="3">
    <source>
        <dbReference type="Google" id="ProtNLM"/>
    </source>
</evidence>
<dbReference type="Gene3D" id="3.20.20.80">
    <property type="entry name" value="Glycosidases"/>
    <property type="match status" value="1"/>
</dbReference>
<accession>A0AB34IBR6</accession>
<keyword evidence="2" id="KW-1185">Reference proteome</keyword>
<name>A0AB34IBR6_PRYPA</name>
<dbReference type="EMBL" id="JBGBPQ010000032">
    <property type="protein sequence ID" value="KAL1495343.1"/>
    <property type="molecule type" value="Genomic_DNA"/>
</dbReference>
<reference evidence="1 2" key="1">
    <citation type="journal article" date="2024" name="Science">
        <title>Giant polyketide synthase enzymes in the biosynthesis of giant marine polyether toxins.</title>
        <authorList>
            <person name="Fallon T.R."/>
            <person name="Shende V.V."/>
            <person name="Wierzbicki I.H."/>
            <person name="Pendleton A.L."/>
            <person name="Watervoot N.F."/>
            <person name="Auber R.P."/>
            <person name="Gonzalez D.J."/>
            <person name="Wisecaver J.H."/>
            <person name="Moore B.S."/>
        </authorList>
    </citation>
    <scope>NUCLEOTIDE SEQUENCE [LARGE SCALE GENOMIC DNA]</scope>
    <source>
        <strain evidence="1 2">12B1</strain>
    </source>
</reference>
<dbReference type="AlphaFoldDB" id="A0AB34IBR6"/>
<dbReference type="Proteomes" id="UP001515480">
    <property type="component" value="Unassembled WGS sequence"/>
</dbReference>
<evidence type="ECO:0000313" key="2">
    <source>
        <dbReference type="Proteomes" id="UP001515480"/>
    </source>
</evidence>
<organism evidence="1 2">
    <name type="scientific">Prymnesium parvum</name>
    <name type="common">Toxic golden alga</name>
    <dbReference type="NCBI Taxonomy" id="97485"/>
    <lineage>
        <taxon>Eukaryota</taxon>
        <taxon>Haptista</taxon>
        <taxon>Haptophyta</taxon>
        <taxon>Prymnesiophyceae</taxon>
        <taxon>Prymnesiales</taxon>
        <taxon>Prymnesiaceae</taxon>
        <taxon>Prymnesium</taxon>
    </lineage>
</organism>
<sequence length="412" mass="44947">MAPWNEALFADDLKANALLPPFISAVLPLLRRTLPSPRYEIYLNFFNNGRNWAEWMSQQTLDESVIAELHIYHAFDPMAAAVAWPFAATSCPMCTDGEHGMRSLVCKTCGDDGGVLAEYERRRVPFVIGEWSLGTCGMWGDHPATLTDPDFLYTFFAAARSTFVAHGARADFFWTAVVRTDGYDPTAYASDPQKPGSRAAVMREAREMAQTAGWAAQNQYVAPIEHAEPLREDYLLNWHLGQLARTNTSDGHRVVLPPAAPQPRGAADGSWAWAPLPLLRRPARWLGFGRQAADGGRLASRAASEWLWGGAPTRALAEPADGSSKLRVDGPCAFQPPAPQTVASAMAGTCEVCAPEGRFSNMLIYSGAALALLSLAALWCRRERTAASQRLHMLSTPLLDDGPSSALKSDEQ</sequence>
<gene>
    <name evidence="1" type="ORF">AB1Y20_016713</name>
</gene>
<comment type="caution">
    <text evidence="1">The sequence shown here is derived from an EMBL/GenBank/DDBJ whole genome shotgun (WGS) entry which is preliminary data.</text>
</comment>
<evidence type="ECO:0000313" key="1">
    <source>
        <dbReference type="EMBL" id="KAL1495343.1"/>
    </source>
</evidence>